<dbReference type="InterPro" id="IPR014001">
    <property type="entry name" value="Helicase_ATP-bd"/>
</dbReference>
<evidence type="ECO:0000313" key="4">
    <source>
        <dbReference type="Proteomes" id="UP000325134"/>
    </source>
</evidence>
<dbReference type="InterPro" id="IPR006935">
    <property type="entry name" value="Helicase/UvrB_N"/>
</dbReference>
<dbReference type="Gene3D" id="3.40.50.300">
    <property type="entry name" value="P-loop containing nucleotide triphosphate hydrolases"/>
    <property type="match status" value="2"/>
</dbReference>
<dbReference type="RefSeq" id="WP_149777353.1">
    <property type="nucleotide sequence ID" value="NZ_FQVK01000037.1"/>
</dbReference>
<dbReference type="InterPro" id="IPR050742">
    <property type="entry name" value="Helicase_Restrict-Modif_Enz"/>
</dbReference>
<dbReference type="Pfam" id="PF10571">
    <property type="entry name" value="UPF0547"/>
    <property type="match status" value="1"/>
</dbReference>
<dbReference type="SUPFAM" id="SSF52540">
    <property type="entry name" value="P-loop containing nucleoside triphosphate hydrolases"/>
    <property type="match status" value="1"/>
</dbReference>
<sequence length="560" mass="61425">MIPRDYQRAAVDAAHDRTAEHGNTMLVLPTGAGKTAIAGFYLGEQAERDRDARVLVLQHTDELIEQNRSAISQISGLDTSVVKAERDCWDSQVIFGSVQTLAREHRRASMPKLSHLVIDECHRAAAASYQAILAHARDANPDLKLLGLSATPGRGDGRSLRKTFSNVGYHLRIGTLIARGLLVPPRTFTIDLGIEDELSGIDSTAGDFDMRQADKVLNRAVLTEAVVEHWTDKAADRRTIFFCATVDHAQAVTEAFRAAGVSAETITGDMPARARADLIARFDRGEVRVLTNCMVLTEGFDSQPVGCIGILRPMLHKGTFIQAVGRGLRRVDPERFPGIVKTDCIVLDFAGAALRHGTLEQEIDLDEDETPTGERPWKTCPSCEAELPLGASICDLCGHVFTREIGEKRLLTTFEMTEIDLLDRSPFFWCDLHGDGQALMASGFQGWAGVFHDGTLWHALGRPRGQAIRPLAVGTRVQALAAADDFLRMTETSSAAAKSRRWLNDPASMRQIELLQRAGFETSGMDFGLSKYAANCHLNFRWNRAAIRAAVLRDMGRAAA</sequence>
<dbReference type="InterPro" id="IPR027417">
    <property type="entry name" value="P-loop_NTPase"/>
</dbReference>
<keyword evidence="3" id="KW-0378">Hydrolase</keyword>
<organism evidence="3 4">
    <name type="scientific">Ruegeria intermedia</name>
    <dbReference type="NCBI Taxonomy" id="996115"/>
    <lineage>
        <taxon>Bacteria</taxon>
        <taxon>Pseudomonadati</taxon>
        <taxon>Pseudomonadota</taxon>
        <taxon>Alphaproteobacteria</taxon>
        <taxon>Rhodobacterales</taxon>
        <taxon>Roseobacteraceae</taxon>
        <taxon>Ruegeria</taxon>
    </lineage>
</organism>
<dbReference type="PROSITE" id="PS51194">
    <property type="entry name" value="HELICASE_CTER"/>
    <property type="match status" value="1"/>
</dbReference>
<gene>
    <name evidence="3" type="ORF">SAMN05444279_13721</name>
</gene>
<dbReference type="GO" id="GO:0005524">
    <property type="term" value="F:ATP binding"/>
    <property type="evidence" value="ECO:0007669"/>
    <property type="project" value="InterPro"/>
</dbReference>
<evidence type="ECO:0000259" key="2">
    <source>
        <dbReference type="PROSITE" id="PS51194"/>
    </source>
</evidence>
<dbReference type="OrthoDB" id="9803459at2"/>
<feature type="domain" description="Helicase C-terminal" evidence="2">
    <location>
        <begin position="221"/>
        <end position="378"/>
    </location>
</feature>
<keyword evidence="3" id="KW-0547">Nucleotide-binding</keyword>
<dbReference type="InterPro" id="IPR001650">
    <property type="entry name" value="Helicase_C-like"/>
</dbReference>
<protein>
    <submittedName>
        <fullName evidence="3">Superfamily II DNA or RNA helicase</fullName>
    </submittedName>
</protein>
<dbReference type="PROSITE" id="PS51192">
    <property type="entry name" value="HELICASE_ATP_BIND_1"/>
    <property type="match status" value="1"/>
</dbReference>
<dbReference type="GO" id="GO:0016787">
    <property type="term" value="F:hydrolase activity"/>
    <property type="evidence" value="ECO:0007669"/>
    <property type="project" value="InterPro"/>
</dbReference>
<keyword evidence="4" id="KW-1185">Reference proteome</keyword>
<dbReference type="GO" id="GO:0005829">
    <property type="term" value="C:cytosol"/>
    <property type="evidence" value="ECO:0007669"/>
    <property type="project" value="TreeGrafter"/>
</dbReference>
<keyword evidence="3" id="KW-0067">ATP-binding</keyword>
<keyword evidence="3" id="KW-0347">Helicase</keyword>
<reference evidence="3 4" key="1">
    <citation type="submission" date="2016-11" db="EMBL/GenBank/DDBJ databases">
        <authorList>
            <person name="Varghese N."/>
            <person name="Submissions S."/>
        </authorList>
    </citation>
    <scope>NUCLEOTIDE SEQUENCE [LARGE SCALE GENOMIC DNA]</scope>
    <source>
        <strain evidence="3 4">DSM 29341</strain>
    </source>
</reference>
<dbReference type="SMART" id="SM00490">
    <property type="entry name" value="HELICc"/>
    <property type="match status" value="1"/>
</dbReference>
<dbReference type="PANTHER" id="PTHR47396">
    <property type="entry name" value="TYPE I RESTRICTION ENZYME ECOKI R PROTEIN"/>
    <property type="match status" value="1"/>
</dbReference>
<dbReference type="GO" id="GO:0004386">
    <property type="term" value="F:helicase activity"/>
    <property type="evidence" value="ECO:0007669"/>
    <property type="project" value="UniProtKB-KW"/>
</dbReference>
<evidence type="ECO:0000259" key="1">
    <source>
        <dbReference type="PROSITE" id="PS51192"/>
    </source>
</evidence>
<feature type="domain" description="Helicase ATP-binding" evidence="1">
    <location>
        <begin position="15"/>
        <end position="170"/>
    </location>
</feature>
<proteinExistence type="predicted"/>
<dbReference type="Pfam" id="PF00271">
    <property type="entry name" value="Helicase_C"/>
    <property type="match status" value="1"/>
</dbReference>
<dbReference type="EMBL" id="FQVK01000037">
    <property type="protein sequence ID" value="SHF40551.1"/>
    <property type="molecule type" value="Genomic_DNA"/>
</dbReference>
<name>A0A1M5BDC2_9RHOB</name>
<dbReference type="GO" id="GO:0003677">
    <property type="term" value="F:DNA binding"/>
    <property type="evidence" value="ECO:0007669"/>
    <property type="project" value="InterPro"/>
</dbReference>
<dbReference type="InterPro" id="IPR018886">
    <property type="entry name" value="UPF0547"/>
</dbReference>
<dbReference type="Proteomes" id="UP000325134">
    <property type="component" value="Unassembled WGS sequence"/>
</dbReference>
<dbReference type="Pfam" id="PF04851">
    <property type="entry name" value="ResIII"/>
    <property type="match status" value="1"/>
</dbReference>
<dbReference type="AlphaFoldDB" id="A0A1M5BDC2"/>
<dbReference type="PANTHER" id="PTHR47396:SF1">
    <property type="entry name" value="ATP-DEPENDENT HELICASE IRC3-RELATED"/>
    <property type="match status" value="1"/>
</dbReference>
<dbReference type="SMART" id="SM00487">
    <property type="entry name" value="DEXDc"/>
    <property type="match status" value="1"/>
</dbReference>
<evidence type="ECO:0000313" key="3">
    <source>
        <dbReference type="EMBL" id="SHF40551.1"/>
    </source>
</evidence>
<accession>A0A1M5BDC2</accession>